<dbReference type="OrthoDB" id="5564966at2"/>
<dbReference type="PANTHER" id="PTHR47892">
    <property type="entry name" value="UNIVERSAL STRESS PROTEIN E"/>
    <property type="match status" value="1"/>
</dbReference>
<evidence type="ECO:0000256" key="4">
    <source>
        <dbReference type="ARBA" id="ARBA00037131"/>
    </source>
</evidence>
<dbReference type="RefSeq" id="WP_131617456.1">
    <property type="nucleotide sequence ID" value="NZ_CP036532.1"/>
</dbReference>
<keyword evidence="7" id="KW-1185">Reference proteome</keyword>
<evidence type="ECO:0000313" key="6">
    <source>
        <dbReference type="EMBL" id="QBK31806.1"/>
    </source>
</evidence>
<gene>
    <name evidence="6" type="ORF">E0E05_15075</name>
</gene>
<dbReference type="Proteomes" id="UP000293719">
    <property type="component" value="Chromosome"/>
</dbReference>
<dbReference type="GO" id="GO:0005737">
    <property type="term" value="C:cytoplasm"/>
    <property type="evidence" value="ECO:0007669"/>
    <property type="project" value="UniProtKB-SubCell"/>
</dbReference>
<sequence length="329" mass="34939">MSGPAAQTKPFADILVVCDGDPDDAEGVRRAAEIAARHGARLTALTVADCAGDIDHLAGFSGRGRAEIEDGLRADMLERLRATVETARPQVTPDLAVAIGRPFRAIIADVLANGRDLVVKMAEPFDARHRYLFTSTDQHLLRKCPCPVWLAMPQATQPPASILAAIDLGDGDADAAGQDPLNRTILSTAMRAAAATGATIHVTHVWEAPAEDLVRRWTDDAEEARRYTAAIEDRRRQALGALIAAMTAEHPEMAGALRPHLARGRPREVIPAHIDAMGADLLVIGTLGRTGVPGLIIGNTAEDVLNAVDCSVLTVKPSGYVSPLADHSH</sequence>
<evidence type="ECO:0000256" key="1">
    <source>
        <dbReference type="ARBA" id="ARBA00004496"/>
    </source>
</evidence>
<keyword evidence="3" id="KW-0963">Cytoplasm</keyword>
<comment type="function">
    <text evidence="4">Required for resistance to DNA-damaging agents.</text>
</comment>
<evidence type="ECO:0000256" key="2">
    <source>
        <dbReference type="ARBA" id="ARBA00008791"/>
    </source>
</evidence>
<dbReference type="Gene3D" id="3.40.50.12370">
    <property type="match status" value="1"/>
</dbReference>
<dbReference type="Pfam" id="PF00582">
    <property type="entry name" value="Usp"/>
    <property type="match status" value="2"/>
</dbReference>
<dbReference type="KEGG" id="rpod:E0E05_15075"/>
<reference evidence="6 7" key="1">
    <citation type="journal article" date="2017" name="Int. J. Syst. Evol. Microbiol.">
        <title>Roseitalea porphyridii gen. nov., sp. nov., isolated from a red alga, and reclassification of Hoeflea suaedae Chung et al. 2013 as Pseudohoeflea suaedae gen. nov., comb. nov.</title>
        <authorList>
            <person name="Hyeon J.W."/>
            <person name="Jeong S.E."/>
            <person name="Baek K."/>
            <person name="Jeon C.O."/>
        </authorList>
    </citation>
    <scope>NUCLEOTIDE SEQUENCE [LARGE SCALE GENOMIC DNA]</scope>
    <source>
        <strain evidence="6 7">MA7-20</strain>
    </source>
</reference>
<comment type="similarity">
    <text evidence="2">Belongs to the universal stress protein A family.</text>
</comment>
<proteinExistence type="inferred from homology"/>
<comment type="subcellular location">
    <subcellularLocation>
        <location evidence="1">Cytoplasm</location>
    </subcellularLocation>
</comment>
<feature type="domain" description="UspA" evidence="5">
    <location>
        <begin position="13"/>
        <end position="150"/>
    </location>
</feature>
<name>A0A4P6V5C2_9HYPH</name>
<dbReference type="AlphaFoldDB" id="A0A4P6V5C2"/>
<dbReference type="InterPro" id="IPR006016">
    <property type="entry name" value="UspA"/>
</dbReference>
<dbReference type="SUPFAM" id="SSF52402">
    <property type="entry name" value="Adenine nucleotide alpha hydrolases-like"/>
    <property type="match status" value="2"/>
</dbReference>
<dbReference type="GeneID" id="90768628"/>
<dbReference type="PANTHER" id="PTHR47892:SF1">
    <property type="entry name" value="UNIVERSAL STRESS PROTEIN E"/>
    <property type="match status" value="1"/>
</dbReference>
<evidence type="ECO:0000256" key="3">
    <source>
        <dbReference type="ARBA" id="ARBA00022490"/>
    </source>
</evidence>
<evidence type="ECO:0000259" key="5">
    <source>
        <dbReference type="Pfam" id="PF00582"/>
    </source>
</evidence>
<dbReference type="EMBL" id="CP036532">
    <property type="protein sequence ID" value="QBK31806.1"/>
    <property type="molecule type" value="Genomic_DNA"/>
</dbReference>
<evidence type="ECO:0000313" key="7">
    <source>
        <dbReference type="Proteomes" id="UP000293719"/>
    </source>
</evidence>
<organism evidence="6 7">
    <name type="scientific">Roseitalea porphyridii</name>
    <dbReference type="NCBI Taxonomy" id="1852022"/>
    <lineage>
        <taxon>Bacteria</taxon>
        <taxon>Pseudomonadati</taxon>
        <taxon>Pseudomonadota</taxon>
        <taxon>Alphaproteobacteria</taxon>
        <taxon>Hyphomicrobiales</taxon>
        <taxon>Ahrensiaceae</taxon>
        <taxon>Roseitalea</taxon>
    </lineage>
</organism>
<protein>
    <recommendedName>
        <fullName evidence="5">UspA domain-containing protein</fullName>
    </recommendedName>
</protein>
<accession>A0A4P6V5C2</accession>
<feature type="domain" description="UspA" evidence="5">
    <location>
        <begin position="185"/>
        <end position="316"/>
    </location>
</feature>